<proteinExistence type="predicted"/>
<dbReference type="RefSeq" id="WP_344951104.1">
    <property type="nucleotide sequence ID" value="NZ_BAABDC010000011.1"/>
</dbReference>
<accession>A0ABP7EJ58</accession>
<keyword evidence="2" id="KW-1185">Reference proteome</keyword>
<evidence type="ECO:0000313" key="1">
    <source>
        <dbReference type="EMBL" id="GAA3719894.1"/>
    </source>
</evidence>
<comment type="caution">
    <text evidence="1">The sequence shown here is derived from an EMBL/GenBank/DDBJ whole genome shotgun (WGS) entry which is preliminary data.</text>
</comment>
<name>A0ABP7EJ58_9MICO</name>
<gene>
    <name evidence="1" type="ORF">GCM10022399_40350</name>
</gene>
<dbReference type="EMBL" id="BAABDC010000011">
    <property type="protein sequence ID" value="GAA3719894.1"/>
    <property type="molecule type" value="Genomic_DNA"/>
</dbReference>
<protein>
    <submittedName>
        <fullName evidence="1">Uncharacterized protein</fullName>
    </submittedName>
</protein>
<dbReference type="Proteomes" id="UP001501468">
    <property type="component" value="Unassembled WGS sequence"/>
</dbReference>
<reference evidence="2" key="1">
    <citation type="journal article" date="2019" name="Int. J. Syst. Evol. Microbiol.">
        <title>The Global Catalogue of Microorganisms (GCM) 10K type strain sequencing project: providing services to taxonomists for standard genome sequencing and annotation.</title>
        <authorList>
            <consortium name="The Broad Institute Genomics Platform"/>
            <consortium name="The Broad Institute Genome Sequencing Center for Infectious Disease"/>
            <person name="Wu L."/>
            <person name="Ma J."/>
        </authorList>
    </citation>
    <scope>NUCLEOTIDE SEQUENCE [LARGE SCALE GENOMIC DNA]</scope>
    <source>
        <strain evidence="2">JCM 17125</strain>
    </source>
</reference>
<sequence length="143" mass="15375">MAIMELVTSYNVRVTQSNLTAATREIQLKLEFGSTVSIFFAPFRPNVWLSFPAPGVIEIWMTQDQFPDVHRVLQTEDPVYCTALDLFGLQVGSVHTQLDLSLGEPTGEGYRDGSLEALVVRARSAAASEGAGSEGAAAEQGVG</sequence>
<organism evidence="1 2">
    <name type="scientific">Terrabacter ginsenosidimutans</name>
    <dbReference type="NCBI Taxonomy" id="490575"/>
    <lineage>
        <taxon>Bacteria</taxon>
        <taxon>Bacillati</taxon>
        <taxon>Actinomycetota</taxon>
        <taxon>Actinomycetes</taxon>
        <taxon>Micrococcales</taxon>
        <taxon>Intrasporangiaceae</taxon>
        <taxon>Terrabacter</taxon>
    </lineage>
</organism>
<evidence type="ECO:0000313" key="2">
    <source>
        <dbReference type="Proteomes" id="UP001501468"/>
    </source>
</evidence>